<dbReference type="GeneID" id="71990125"/>
<dbReference type="InterPro" id="IPR039535">
    <property type="entry name" value="ASST-like"/>
</dbReference>
<keyword evidence="2" id="KW-0732">Signal</keyword>
<keyword evidence="1" id="KW-1133">Transmembrane helix</keyword>
<protein>
    <recommendedName>
        <fullName evidence="5">ASST-domain-containing protein</fullName>
    </recommendedName>
</protein>
<name>A0A9Q8URL4_PASFU</name>
<dbReference type="PANTHER" id="PTHR35340:SF5">
    <property type="entry name" value="ASST-DOMAIN-CONTAINING PROTEIN"/>
    <property type="match status" value="1"/>
</dbReference>
<evidence type="ECO:0008006" key="5">
    <source>
        <dbReference type="Google" id="ProtNLM"/>
    </source>
</evidence>
<evidence type="ECO:0000313" key="4">
    <source>
        <dbReference type="Proteomes" id="UP000756132"/>
    </source>
</evidence>
<dbReference type="Proteomes" id="UP000756132">
    <property type="component" value="Chromosome 7"/>
</dbReference>
<keyword evidence="1" id="KW-0812">Transmembrane</keyword>
<evidence type="ECO:0000256" key="2">
    <source>
        <dbReference type="SAM" id="SignalP"/>
    </source>
</evidence>
<dbReference type="AlphaFoldDB" id="A0A9Q8URL4"/>
<organism evidence="3 4">
    <name type="scientific">Passalora fulva</name>
    <name type="common">Tomato leaf mold</name>
    <name type="synonym">Cladosporium fulvum</name>
    <dbReference type="NCBI Taxonomy" id="5499"/>
    <lineage>
        <taxon>Eukaryota</taxon>
        <taxon>Fungi</taxon>
        <taxon>Dikarya</taxon>
        <taxon>Ascomycota</taxon>
        <taxon>Pezizomycotina</taxon>
        <taxon>Dothideomycetes</taxon>
        <taxon>Dothideomycetidae</taxon>
        <taxon>Mycosphaerellales</taxon>
        <taxon>Mycosphaerellaceae</taxon>
        <taxon>Fulvia</taxon>
    </lineage>
</organism>
<dbReference type="Pfam" id="PF14269">
    <property type="entry name" value="Arylsulfotran_2"/>
    <property type="match status" value="1"/>
</dbReference>
<accession>A0A9Q8URL4</accession>
<reference evidence="3" key="2">
    <citation type="journal article" date="2022" name="Microb. Genom.">
        <title>A chromosome-scale genome assembly of the tomato pathogen Cladosporium fulvum reveals a compartmentalized genome architecture and the presence of a dispensable chromosome.</title>
        <authorList>
            <person name="Zaccaron A.Z."/>
            <person name="Chen L.H."/>
            <person name="Samaras A."/>
            <person name="Stergiopoulos I."/>
        </authorList>
    </citation>
    <scope>NUCLEOTIDE SEQUENCE</scope>
    <source>
        <strain evidence="3">Race5_Kim</strain>
    </source>
</reference>
<evidence type="ECO:0000313" key="3">
    <source>
        <dbReference type="EMBL" id="UJO19841.1"/>
    </source>
</evidence>
<reference evidence="3" key="1">
    <citation type="submission" date="2021-12" db="EMBL/GenBank/DDBJ databases">
        <authorList>
            <person name="Zaccaron A."/>
            <person name="Stergiopoulos I."/>
        </authorList>
    </citation>
    <scope>NUCLEOTIDE SEQUENCE</scope>
    <source>
        <strain evidence="3">Race5_Kim</strain>
    </source>
</reference>
<proteinExistence type="predicted"/>
<keyword evidence="1" id="KW-0472">Membrane</keyword>
<sequence>MYAVAFPIWAFLHLVLTSLVLVKASHPVIGPPPSLLPLKEPPPGEVFIQDEDFNQAAYGNYVLQTFNSTNVSVPRMNMMKPFTACDDGSYIFVTPRGEIAGRPTAAIYDVSGSLIWTPTVDFGEIYNFQVQMYKNELYLTFWPGSNDEAHGEGQYYMYDKHYNLVRNTSASNNLSADLHSFSITPENTVLLTIYEKVETDLAGILGQPSRFKQCMWDCLFQEFDLETGEVVFQWRASEHFEQKESYISHRPATEYDPWDMLHINMVEKDVAGNYLVSLRHLRCIAYISGEIGEVLWKLGGKRNMFEDLSGGEATNFVGQHDAHWDIVGQYITLFDNRADWQDEAEHVSKGKRIEIDTDKMTAKLNITYVHPENIFTFSQGSYQTLPNGNVLLGYGYTGALAEFAANGTLLCDAYLQPSSRFSSEEVQSYRNLKLNWTGIPTTLPSVVLENRTLYVSWLGSTEVRSWALQDSSDDDNDFGIVLEEPKSGFETGVILEHDLPLRRYVRLVALDIDRRELAASELIDVGDLATTHMEDVDTPLDDIDDEVQALKIEKQLQDLGALLGFALMALVAALLVLLARTRPQIIPDMWRGKEEDFGLDLPTLRNVGV</sequence>
<feature type="transmembrane region" description="Helical" evidence="1">
    <location>
        <begin position="559"/>
        <end position="579"/>
    </location>
</feature>
<feature type="chain" id="PRO_5040169122" description="ASST-domain-containing protein" evidence="2">
    <location>
        <begin position="25"/>
        <end position="609"/>
    </location>
</feature>
<dbReference type="RefSeq" id="XP_047764207.1">
    <property type="nucleotide sequence ID" value="XM_047909395.1"/>
</dbReference>
<dbReference type="InterPro" id="IPR053143">
    <property type="entry name" value="Arylsulfate_ST"/>
</dbReference>
<evidence type="ECO:0000256" key="1">
    <source>
        <dbReference type="SAM" id="Phobius"/>
    </source>
</evidence>
<dbReference type="KEGG" id="ffu:CLAFUR5_10247"/>
<dbReference type="PANTHER" id="PTHR35340">
    <property type="entry name" value="PQQ ENZYME REPEAT PROTEIN-RELATED"/>
    <property type="match status" value="1"/>
</dbReference>
<dbReference type="OrthoDB" id="5427350at2759"/>
<feature type="signal peptide" evidence="2">
    <location>
        <begin position="1"/>
        <end position="24"/>
    </location>
</feature>
<gene>
    <name evidence="3" type="ORF">CLAFUR5_10247</name>
</gene>
<keyword evidence="4" id="KW-1185">Reference proteome</keyword>
<dbReference type="EMBL" id="CP090169">
    <property type="protein sequence ID" value="UJO19841.1"/>
    <property type="molecule type" value="Genomic_DNA"/>
</dbReference>